<dbReference type="AlphaFoldDB" id="A0A7G5C4Z5"/>
<dbReference type="Gene3D" id="3.40.190.10">
    <property type="entry name" value="Periplasmic binding protein-like II"/>
    <property type="match status" value="2"/>
</dbReference>
<dbReference type="CDD" id="cd13580">
    <property type="entry name" value="PBP2_AlgQ_like_1"/>
    <property type="match status" value="1"/>
</dbReference>
<dbReference type="Proteomes" id="UP000515679">
    <property type="component" value="Chromosome"/>
</dbReference>
<evidence type="ECO:0000313" key="3">
    <source>
        <dbReference type="Proteomes" id="UP000515679"/>
    </source>
</evidence>
<dbReference type="PANTHER" id="PTHR43649:SF33">
    <property type="entry name" value="POLYGALACTURONAN_RHAMNOGALACTURONAN-BINDING PROTEIN YTCQ"/>
    <property type="match status" value="1"/>
</dbReference>
<keyword evidence="1" id="KW-0732">Signal</keyword>
<dbReference type="EMBL" id="CP041969">
    <property type="protein sequence ID" value="QMV44279.1"/>
    <property type="molecule type" value="Genomic_DNA"/>
</dbReference>
<gene>
    <name evidence="2" type="ORF">FPL14_26260</name>
</gene>
<dbReference type="PANTHER" id="PTHR43649">
    <property type="entry name" value="ARABINOSE-BINDING PROTEIN-RELATED"/>
    <property type="match status" value="1"/>
</dbReference>
<keyword evidence="3" id="KW-1185">Reference proteome</keyword>
<reference evidence="2 3" key="1">
    <citation type="submission" date="2019-07" db="EMBL/GenBank/DDBJ databases">
        <authorList>
            <person name="Kim J.K."/>
            <person name="Cheong H.-M."/>
            <person name="Choi Y."/>
            <person name="Hwang K.J."/>
            <person name="Lee S."/>
            <person name="Choi C."/>
        </authorList>
    </citation>
    <scope>NUCLEOTIDE SEQUENCE [LARGE SCALE GENOMIC DNA]</scope>
    <source>
        <strain evidence="2 3">KS 22</strain>
    </source>
</reference>
<dbReference type="SUPFAM" id="SSF53850">
    <property type="entry name" value="Periplasmic binding protein-like II"/>
    <property type="match status" value="1"/>
</dbReference>
<dbReference type="RefSeq" id="WP_182300514.1">
    <property type="nucleotide sequence ID" value="NZ_CP041969.1"/>
</dbReference>
<evidence type="ECO:0000313" key="2">
    <source>
        <dbReference type="EMBL" id="QMV44279.1"/>
    </source>
</evidence>
<evidence type="ECO:0000256" key="1">
    <source>
        <dbReference type="ARBA" id="ARBA00022729"/>
    </source>
</evidence>
<dbReference type="KEGG" id="cchl:FPL14_26260"/>
<dbReference type="InterPro" id="IPR050490">
    <property type="entry name" value="Bact_solute-bd_prot1"/>
</dbReference>
<organism evidence="2 3">
    <name type="scientific">Cohnella cholangitidis</name>
    <dbReference type="NCBI Taxonomy" id="2598458"/>
    <lineage>
        <taxon>Bacteria</taxon>
        <taxon>Bacillati</taxon>
        <taxon>Bacillota</taxon>
        <taxon>Bacilli</taxon>
        <taxon>Bacillales</taxon>
        <taxon>Paenibacillaceae</taxon>
        <taxon>Cohnella</taxon>
    </lineage>
</organism>
<dbReference type="PROSITE" id="PS51257">
    <property type="entry name" value="PROKAR_LIPOPROTEIN"/>
    <property type="match status" value="1"/>
</dbReference>
<protein>
    <submittedName>
        <fullName evidence="2">Extracellular solute-binding protein</fullName>
    </submittedName>
</protein>
<name>A0A7G5C4Z5_9BACL</name>
<proteinExistence type="predicted"/>
<accession>A0A7G5C4Z5</accession>
<sequence>MNAKTGKHLLAIAVFATVIGLLGSCTNGNGELSADGNERREGAKFAIIPSIEEDPAYGKYAEPVTVHIGFKIPDEKNVLGETNDNNPVSRYFESVTNIKVVHSWESKRDDAFLQKANMAIDSRDIPDAMVVDRNQLRKLIENDMVADLTEVYDQYGSNLVKAMYDSTKGIALQEASFNGKLYGLPNVAIEADAPSLLWVRQDWMEKLKLMPPKTLDDIERIALAFVERDPDGDGKRDTIGLPGDKKVVHGQLKAGLNDFDTLFSAFHAYPKNWVKDGEGKVVYGSITPENKEALAKIADWYKRGVIDNEFVLYREAQQPIVDNKAGMFFGPWWAPYWPLAEAVSNDTKAEWRAYAAPVDSEGKFITHMSPTTDRYLVVRKGYEHPEAVVKLLNVFTRLERRQDPNAAEVRKLDEFSAQTGVQLRSYYPFDLLLDYADAITQRYVNVQKALRGEIDPKSLDPDTKLVYEQSVAEKENPRKNMDGWKSATAHEYGGGLLYTTDMVQVRGIFYGTTVTMESKWAELQKLENETFLKIIVGDLPVSYFDEFVKQWKNSGGDRITAEVAQIVNGNS</sequence>